<evidence type="ECO:0000313" key="8">
    <source>
        <dbReference type="EMBL" id="MCL9816959.1"/>
    </source>
</evidence>
<keyword evidence="3" id="KW-0963">Cytoplasm</keyword>
<dbReference type="GO" id="GO:0006457">
    <property type="term" value="P:protein folding"/>
    <property type="evidence" value="ECO:0007669"/>
    <property type="project" value="InterPro"/>
</dbReference>
<comment type="function">
    <text evidence="3 4">Participates actively in the response to hyperosmotic and heat shock by preventing the aggregation of stress-denatured proteins, in association with DnaK and GrpE. It is the nucleotide exchange factor for DnaK and may function as a thermosensor. Unfolded proteins bind initially to DnaJ; upon interaction with the DnaJ-bound protein, DnaK hydrolyzes its bound ATP, resulting in the formation of a stable complex. GrpE releases ADP from DnaK; ATP binding to DnaK triggers the release of the substrate protein, thus completing the reaction cycle. Several rounds of ATP-dependent interactions between DnaJ, DnaK and GrpE are required for fully efficient folding.</text>
</comment>
<dbReference type="InterPro" id="IPR009012">
    <property type="entry name" value="GrpE_head"/>
</dbReference>
<keyword evidence="2 3" id="KW-0143">Chaperone</keyword>
<comment type="subcellular location">
    <subcellularLocation>
        <location evidence="3">Cytoplasm</location>
    </subcellularLocation>
</comment>
<accession>A0AAE3KAP2</accession>
<dbReference type="InterPro" id="IPR013805">
    <property type="entry name" value="GrpE_CC"/>
</dbReference>
<organism evidence="8 9">
    <name type="scientific">Natronocalculus amylovorans</name>
    <dbReference type="NCBI Taxonomy" id="2917812"/>
    <lineage>
        <taxon>Archaea</taxon>
        <taxon>Methanobacteriati</taxon>
        <taxon>Methanobacteriota</taxon>
        <taxon>Stenosarchaea group</taxon>
        <taxon>Halobacteria</taxon>
        <taxon>Halobacteriales</taxon>
        <taxon>Haloferacaceae</taxon>
        <taxon>Natronocalculus</taxon>
    </lineage>
</organism>
<dbReference type="Pfam" id="PF01025">
    <property type="entry name" value="GrpE"/>
    <property type="match status" value="1"/>
</dbReference>
<dbReference type="InterPro" id="IPR000740">
    <property type="entry name" value="GrpE"/>
</dbReference>
<evidence type="ECO:0000256" key="2">
    <source>
        <dbReference type="ARBA" id="ARBA00023186"/>
    </source>
</evidence>
<dbReference type="GO" id="GO:0051082">
    <property type="term" value="F:unfolded protein binding"/>
    <property type="evidence" value="ECO:0007669"/>
    <property type="project" value="TreeGrafter"/>
</dbReference>
<dbReference type="EMBL" id="JAKRVX010000003">
    <property type="protein sequence ID" value="MCL9816959.1"/>
    <property type="molecule type" value="Genomic_DNA"/>
</dbReference>
<dbReference type="RefSeq" id="WP_174653890.1">
    <property type="nucleotide sequence ID" value="NZ_JAKRVX010000003.1"/>
</dbReference>
<evidence type="ECO:0000256" key="5">
    <source>
        <dbReference type="RuleBase" id="RU004478"/>
    </source>
</evidence>
<feature type="compositionally biased region" description="Acidic residues" evidence="7">
    <location>
        <begin position="1"/>
        <end position="15"/>
    </location>
</feature>
<dbReference type="PANTHER" id="PTHR21237:SF23">
    <property type="entry name" value="GRPE PROTEIN HOMOLOG, MITOCHONDRIAL"/>
    <property type="match status" value="1"/>
</dbReference>
<evidence type="ECO:0000256" key="4">
    <source>
        <dbReference type="RuleBase" id="RU000639"/>
    </source>
</evidence>
<dbReference type="GO" id="GO:0051087">
    <property type="term" value="F:protein-folding chaperone binding"/>
    <property type="evidence" value="ECO:0007669"/>
    <property type="project" value="InterPro"/>
</dbReference>
<dbReference type="AlphaFoldDB" id="A0AAE3KAP2"/>
<dbReference type="CDD" id="cd00446">
    <property type="entry name" value="GrpE"/>
    <property type="match status" value="1"/>
</dbReference>
<protein>
    <recommendedName>
        <fullName evidence="3 4">Protein GrpE</fullName>
    </recommendedName>
    <alternativeName>
        <fullName evidence="3">HSP-70 cofactor</fullName>
    </alternativeName>
</protein>
<dbReference type="Gene3D" id="2.30.22.10">
    <property type="entry name" value="Head domain of nucleotide exchange factor GrpE"/>
    <property type="match status" value="1"/>
</dbReference>
<dbReference type="SUPFAM" id="SSF58014">
    <property type="entry name" value="Coiled-coil domain of nucleotide exchange factor GrpE"/>
    <property type="match status" value="1"/>
</dbReference>
<evidence type="ECO:0000313" key="9">
    <source>
        <dbReference type="Proteomes" id="UP001203207"/>
    </source>
</evidence>
<comment type="subunit">
    <text evidence="3">Homodimer.</text>
</comment>
<dbReference type="GO" id="GO:0005737">
    <property type="term" value="C:cytoplasm"/>
    <property type="evidence" value="ECO:0007669"/>
    <property type="project" value="UniProtKB-SubCell"/>
</dbReference>
<evidence type="ECO:0000256" key="1">
    <source>
        <dbReference type="ARBA" id="ARBA00009054"/>
    </source>
</evidence>
<dbReference type="PRINTS" id="PR00773">
    <property type="entry name" value="GRPEPROTEIN"/>
</dbReference>
<keyword evidence="6" id="KW-0175">Coiled coil</keyword>
<gene>
    <name evidence="3" type="primary">grpE</name>
    <name evidence="8" type="ORF">AArcSt2_08390</name>
</gene>
<sequence length="202" mass="22845">MSDDSAEPATEESADESAAVENEQIDEELVERVAAYDSELAATVERLTERVEEAENAAATKDERINELESKLRRAQADFKNYKQRTKRKQEEMKARATEDLVERTTKVRDNLVRALDQDADADIRPGVRSTLEEFDRILDEENVTVINPDIGSDVDPKRHQVMMRVESDQPAGTIVDVYQPGYEMAEKVIKTAQVTVSDQDN</sequence>
<dbReference type="Proteomes" id="UP001203207">
    <property type="component" value="Unassembled WGS sequence"/>
</dbReference>
<dbReference type="Gene3D" id="3.90.20.20">
    <property type="match status" value="1"/>
</dbReference>
<dbReference type="PANTHER" id="PTHR21237">
    <property type="entry name" value="GRPE PROTEIN"/>
    <property type="match status" value="1"/>
</dbReference>
<dbReference type="SUPFAM" id="SSF51064">
    <property type="entry name" value="Head domain of nucleotide exchange factor GrpE"/>
    <property type="match status" value="1"/>
</dbReference>
<evidence type="ECO:0000256" key="3">
    <source>
        <dbReference type="HAMAP-Rule" id="MF_01151"/>
    </source>
</evidence>
<comment type="similarity">
    <text evidence="1 3 5">Belongs to the GrpE family.</text>
</comment>
<comment type="caution">
    <text evidence="8">The sequence shown here is derived from an EMBL/GenBank/DDBJ whole genome shotgun (WGS) entry which is preliminary data.</text>
</comment>
<evidence type="ECO:0000256" key="7">
    <source>
        <dbReference type="SAM" id="MobiDB-lite"/>
    </source>
</evidence>
<reference evidence="8" key="2">
    <citation type="submission" date="2022-02" db="EMBL/GenBank/DDBJ databases">
        <authorList>
            <person name="Elcheninov A.G."/>
            <person name="Sorokin D.Y."/>
            <person name="Kublanov I.V."/>
        </authorList>
    </citation>
    <scope>NUCLEOTIDE SEQUENCE</scope>
    <source>
        <strain evidence="8">AArc-St2</strain>
    </source>
</reference>
<feature type="region of interest" description="Disordered" evidence="7">
    <location>
        <begin position="1"/>
        <end position="25"/>
    </location>
</feature>
<dbReference type="GO" id="GO:0042803">
    <property type="term" value="F:protein homodimerization activity"/>
    <property type="evidence" value="ECO:0007669"/>
    <property type="project" value="InterPro"/>
</dbReference>
<dbReference type="PROSITE" id="PS01071">
    <property type="entry name" value="GRPE"/>
    <property type="match status" value="1"/>
</dbReference>
<keyword evidence="9" id="KW-1185">Reference proteome</keyword>
<keyword evidence="3 4" id="KW-0346">Stress response</keyword>
<evidence type="ECO:0000256" key="6">
    <source>
        <dbReference type="SAM" id="Coils"/>
    </source>
</evidence>
<feature type="coiled-coil region" evidence="6">
    <location>
        <begin position="37"/>
        <end position="92"/>
    </location>
</feature>
<dbReference type="GO" id="GO:0000774">
    <property type="term" value="F:adenyl-nucleotide exchange factor activity"/>
    <property type="evidence" value="ECO:0007669"/>
    <property type="project" value="InterPro"/>
</dbReference>
<dbReference type="HAMAP" id="MF_01151">
    <property type="entry name" value="GrpE"/>
    <property type="match status" value="1"/>
</dbReference>
<reference evidence="8" key="1">
    <citation type="journal article" date="2022" name="Syst. Appl. Microbiol.">
        <title>Natronocalculus amylovorans gen. nov., sp. nov., and Natranaeroarchaeum aerophilus sp. nov., dominant culturable amylolytic natronoarchaea from hypersaline soda lakes in southwestern Siberia.</title>
        <authorList>
            <person name="Sorokin D.Y."/>
            <person name="Elcheninov A.G."/>
            <person name="Khizhniak T.V."/>
            <person name="Koenen M."/>
            <person name="Bale N.J."/>
            <person name="Damste J.S.S."/>
            <person name="Kublanov I.V."/>
        </authorList>
    </citation>
    <scope>NUCLEOTIDE SEQUENCE</scope>
    <source>
        <strain evidence="8">AArc-St2</strain>
    </source>
</reference>
<name>A0AAE3KAP2_9EURY</name>
<proteinExistence type="inferred from homology"/>